<dbReference type="Proteomes" id="UP000176998">
    <property type="component" value="Unassembled WGS sequence"/>
</dbReference>
<evidence type="ECO:0000313" key="1">
    <source>
        <dbReference type="EMBL" id="OHE90755.1"/>
    </source>
</evidence>
<dbReference type="AlphaFoldDB" id="A0A1G4ANT4"/>
<evidence type="ECO:0000313" key="2">
    <source>
        <dbReference type="Proteomes" id="UP000176998"/>
    </source>
</evidence>
<proteinExistence type="predicted"/>
<comment type="caution">
    <text evidence="1">The sequence shown here is derived from an EMBL/GenBank/DDBJ whole genome shotgun (WGS) entry which is preliminary data.</text>
</comment>
<dbReference type="EMBL" id="MJBS01000225">
    <property type="protein sequence ID" value="OHE90755.1"/>
    <property type="molecule type" value="Genomic_DNA"/>
</dbReference>
<dbReference type="RefSeq" id="XP_022467930.1">
    <property type="nucleotide sequence ID" value="XM_022625567.1"/>
</dbReference>
<name>A0A1G4ANT4_9PEZI</name>
<protein>
    <submittedName>
        <fullName evidence="1">Uncharacterized protein</fullName>
    </submittedName>
</protein>
<accession>A0A1G4ANT4</accession>
<reference evidence="1 2" key="1">
    <citation type="submission" date="2016-09" db="EMBL/GenBank/DDBJ databases">
        <authorList>
            <person name="Capua I."/>
            <person name="De Benedictis P."/>
            <person name="Joannis T."/>
            <person name="Lombin L.H."/>
            <person name="Cattoli G."/>
        </authorList>
    </citation>
    <scope>NUCLEOTIDE SEQUENCE [LARGE SCALE GENOMIC DNA]</scope>
    <source>
        <strain evidence="1 2">IMI 309357</strain>
    </source>
</reference>
<organism evidence="1 2">
    <name type="scientific">Colletotrichum orchidophilum</name>
    <dbReference type="NCBI Taxonomy" id="1209926"/>
    <lineage>
        <taxon>Eukaryota</taxon>
        <taxon>Fungi</taxon>
        <taxon>Dikarya</taxon>
        <taxon>Ascomycota</taxon>
        <taxon>Pezizomycotina</taxon>
        <taxon>Sordariomycetes</taxon>
        <taxon>Hypocreomycetidae</taxon>
        <taxon>Glomerellales</taxon>
        <taxon>Glomerellaceae</taxon>
        <taxon>Colletotrichum</taxon>
    </lineage>
</organism>
<keyword evidence="2" id="KW-1185">Reference proteome</keyword>
<gene>
    <name evidence="1" type="ORF">CORC01_13952</name>
</gene>
<dbReference type="GeneID" id="34567077"/>
<sequence length="166" mass="18482">MTDSATITREIHRETMDTGRLTVIPDMALESDSMKRNGYDTVYPPNYVSKPRLTSINALVMDPLLNAALETRLVISDGKNSTIGSNSTIRKRIDSGGVELKRKTKSMAFIKHIDIPPLEHSYSHIQSLENPEDSIGGPRSWPEISVYDEGSWDVCVDCSDVDDVQL</sequence>